<dbReference type="Proteomes" id="UP000078492">
    <property type="component" value="Unassembled WGS sequence"/>
</dbReference>
<gene>
    <name evidence="1" type="ORF">ALC57_05078</name>
</gene>
<evidence type="ECO:0000313" key="2">
    <source>
        <dbReference type="Proteomes" id="UP000078492"/>
    </source>
</evidence>
<dbReference type="EMBL" id="KQ979122">
    <property type="protein sequence ID" value="KYN22552.1"/>
    <property type="molecule type" value="Genomic_DNA"/>
</dbReference>
<reference evidence="1 2" key="1">
    <citation type="submission" date="2015-09" db="EMBL/GenBank/DDBJ databases">
        <title>Trachymyrmex cornetzi WGS genome.</title>
        <authorList>
            <person name="Nygaard S."/>
            <person name="Hu H."/>
            <person name="Boomsma J."/>
            <person name="Zhang G."/>
        </authorList>
    </citation>
    <scope>NUCLEOTIDE SEQUENCE [LARGE SCALE GENOMIC DNA]</scope>
    <source>
        <strain evidence="1">Tcor2-1</strain>
        <tissue evidence="1">Whole body</tissue>
    </source>
</reference>
<name>A0A151JBR9_9HYME</name>
<keyword evidence="2" id="KW-1185">Reference proteome</keyword>
<evidence type="ECO:0000313" key="1">
    <source>
        <dbReference type="EMBL" id="KYN22552.1"/>
    </source>
</evidence>
<dbReference type="AlphaFoldDB" id="A0A151JBR9"/>
<organism evidence="1 2">
    <name type="scientific">Trachymyrmex cornetzi</name>
    <dbReference type="NCBI Taxonomy" id="471704"/>
    <lineage>
        <taxon>Eukaryota</taxon>
        <taxon>Metazoa</taxon>
        <taxon>Ecdysozoa</taxon>
        <taxon>Arthropoda</taxon>
        <taxon>Hexapoda</taxon>
        <taxon>Insecta</taxon>
        <taxon>Pterygota</taxon>
        <taxon>Neoptera</taxon>
        <taxon>Endopterygota</taxon>
        <taxon>Hymenoptera</taxon>
        <taxon>Apocrita</taxon>
        <taxon>Aculeata</taxon>
        <taxon>Formicoidea</taxon>
        <taxon>Formicidae</taxon>
        <taxon>Myrmicinae</taxon>
        <taxon>Trachymyrmex</taxon>
    </lineage>
</organism>
<sequence>MLILNFTCTRQRLQRPAFTKDLATHLAAYAADLSTFVKSLPENAPPPCAPQPPYVSTMIFRPVRPASL</sequence>
<accession>A0A151JBR9</accession>
<proteinExistence type="predicted"/>
<protein>
    <submittedName>
        <fullName evidence="1">Uncharacterized protein</fullName>
    </submittedName>
</protein>